<evidence type="ECO:0000313" key="3">
    <source>
        <dbReference type="Proteomes" id="UP000672934"/>
    </source>
</evidence>
<organism evidence="2 3">
    <name type="scientific">Cupriavidus yeoncheonensis</name>
    <dbReference type="NCBI Taxonomy" id="1462994"/>
    <lineage>
        <taxon>Bacteria</taxon>
        <taxon>Pseudomonadati</taxon>
        <taxon>Pseudomonadota</taxon>
        <taxon>Betaproteobacteria</taxon>
        <taxon>Burkholderiales</taxon>
        <taxon>Burkholderiaceae</taxon>
        <taxon>Cupriavidus</taxon>
    </lineage>
</organism>
<comment type="caution">
    <text evidence="2">The sequence shown here is derived from an EMBL/GenBank/DDBJ whole genome shotgun (WGS) entry which is preliminary data.</text>
</comment>
<dbReference type="GO" id="GO:0016646">
    <property type="term" value="F:oxidoreductase activity, acting on the CH-NH group of donors, NAD or NADP as acceptor"/>
    <property type="evidence" value="ECO:0007669"/>
    <property type="project" value="UniProtKB-ARBA"/>
</dbReference>
<protein>
    <recommendedName>
        <fullName evidence="1">Flavin reductase like domain-containing protein</fullName>
    </recommendedName>
</protein>
<dbReference type="InterPro" id="IPR002563">
    <property type="entry name" value="Flavin_Rdtase-like_dom"/>
</dbReference>
<evidence type="ECO:0000259" key="1">
    <source>
        <dbReference type="SMART" id="SM00903"/>
    </source>
</evidence>
<dbReference type="Pfam" id="PF01613">
    <property type="entry name" value="Flavin_Reduct"/>
    <property type="match status" value="1"/>
</dbReference>
<dbReference type="AlphaFoldDB" id="A0A916N0G5"/>
<dbReference type="RefSeq" id="WP_211950588.1">
    <property type="nucleotide sequence ID" value="NZ_CAJPUY010000030.1"/>
</dbReference>
<gene>
    <name evidence="2" type="ORF">LMG31506_05744</name>
</gene>
<dbReference type="InterPro" id="IPR012349">
    <property type="entry name" value="Split_barrel_FMN-bd"/>
</dbReference>
<dbReference type="PANTHER" id="PTHR43812">
    <property type="entry name" value="BLR2425 PROTEIN"/>
    <property type="match status" value="1"/>
</dbReference>
<reference evidence="2" key="1">
    <citation type="submission" date="2021-03" db="EMBL/GenBank/DDBJ databases">
        <authorList>
            <person name="Peeters C."/>
        </authorList>
    </citation>
    <scope>NUCLEOTIDE SEQUENCE</scope>
    <source>
        <strain evidence="2">LMG 31506</strain>
    </source>
</reference>
<proteinExistence type="predicted"/>
<dbReference type="SUPFAM" id="SSF50475">
    <property type="entry name" value="FMN-binding split barrel"/>
    <property type="match status" value="1"/>
</dbReference>
<dbReference type="GO" id="GO:0010181">
    <property type="term" value="F:FMN binding"/>
    <property type="evidence" value="ECO:0007669"/>
    <property type="project" value="InterPro"/>
</dbReference>
<dbReference type="Proteomes" id="UP000672934">
    <property type="component" value="Unassembled WGS sequence"/>
</dbReference>
<keyword evidence="3" id="KW-1185">Reference proteome</keyword>
<dbReference type="EMBL" id="CAJPUY010000030">
    <property type="protein sequence ID" value="CAG2156603.1"/>
    <property type="molecule type" value="Genomic_DNA"/>
</dbReference>
<dbReference type="Gene3D" id="2.30.110.10">
    <property type="entry name" value="Electron Transport, Fmn-binding Protein, Chain A"/>
    <property type="match status" value="1"/>
</dbReference>
<feature type="domain" description="Flavin reductase like" evidence="1">
    <location>
        <begin position="24"/>
        <end position="177"/>
    </location>
</feature>
<dbReference type="PANTHER" id="PTHR43812:SF2">
    <property type="entry name" value="FLAVIN REDUCTASE LIKE DOMAIN-CONTAINING PROTEIN"/>
    <property type="match status" value="1"/>
</dbReference>
<dbReference type="SMART" id="SM00903">
    <property type="entry name" value="Flavin_Reduct"/>
    <property type="match status" value="1"/>
</dbReference>
<accession>A0A916N0G5</accession>
<name>A0A916N0G5_9BURK</name>
<evidence type="ECO:0000313" key="2">
    <source>
        <dbReference type="EMBL" id="CAG2156603.1"/>
    </source>
</evidence>
<sequence length="218" mass="23896">MTVRDFHYYEPAEGHGLSHNPLNALVAPRPIGWISSRDAEGRVNLAPYSFFNAFNYDPPIIGFSSIAWKDSVQNASETREFTWNLVTRELGDQMNQTSSPLPRGEDEFQFAGLTAVAGRKVNVPRVGESRAAMECKVIDIVQFRNTAGQKVGGWLVLGEVVAVYIDKTLLKDGVYQTAEAYPIMRSGGLNDYVQVSPDNVFQIARLAGASSPSSHGKG</sequence>